<reference evidence="1" key="1">
    <citation type="submission" date="2021-11" db="EMBL/GenBank/DDBJ databases">
        <title>Streptomyces corallinus and Kineosporia corallina sp. nov., two new coral-derived marine actinobacteria.</title>
        <authorList>
            <person name="Buangrab K."/>
            <person name="Sutthacheep M."/>
            <person name="Yeemin T."/>
            <person name="Harunari E."/>
            <person name="Igarashi Y."/>
            <person name="Sripreechasak P."/>
            <person name="Kanchanasin P."/>
            <person name="Tanasupawat S."/>
            <person name="Phongsopitanun W."/>
        </authorList>
    </citation>
    <scope>NUCLEOTIDE SEQUENCE</scope>
    <source>
        <strain evidence="1">JCM 31032</strain>
    </source>
</reference>
<organism evidence="1 2">
    <name type="scientific">Kineosporia babensis</name>
    <dbReference type="NCBI Taxonomy" id="499548"/>
    <lineage>
        <taxon>Bacteria</taxon>
        <taxon>Bacillati</taxon>
        <taxon>Actinomycetota</taxon>
        <taxon>Actinomycetes</taxon>
        <taxon>Kineosporiales</taxon>
        <taxon>Kineosporiaceae</taxon>
        <taxon>Kineosporia</taxon>
    </lineage>
</organism>
<gene>
    <name evidence="1" type="ORF">LR394_21440</name>
</gene>
<comment type="caution">
    <text evidence="1">The sequence shown here is derived from an EMBL/GenBank/DDBJ whole genome shotgun (WGS) entry which is preliminary data.</text>
</comment>
<dbReference type="EMBL" id="JAJOMB010000012">
    <property type="protein sequence ID" value="MCD5313476.1"/>
    <property type="molecule type" value="Genomic_DNA"/>
</dbReference>
<evidence type="ECO:0000313" key="1">
    <source>
        <dbReference type="EMBL" id="MCD5313476.1"/>
    </source>
</evidence>
<proteinExistence type="predicted"/>
<protein>
    <submittedName>
        <fullName evidence="1">Uncharacterized protein</fullName>
    </submittedName>
</protein>
<dbReference type="RefSeq" id="WP_231444707.1">
    <property type="nucleotide sequence ID" value="NZ_JAJOMB010000012.1"/>
</dbReference>
<accession>A0A9X1NHP8</accession>
<keyword evidence="2" id="KW-1185">Reference proteome</keyword>
<dbReference type="Proteomes" id="UP001138997">
    <property type="component" value="Unassembled WGS sequence"/>
</dbReference>
<name>A0A9X1NHP8_9ACTN</name>
<dbReference type="AlphaFoldDB" id="A0A9X1NHP8"/>
<sequence length="49" mass="5447">MAEAKLFGLSKLCEIEKGLQGDPGEVFALCRFYELAKAETDEPFLNPAR</sequence>
<evidence type="ECO:0000313" key="2">
    <source>
        <dbReference type="Proteomes" id="UP001138997"/>
    </source>
</evidence>